<organism evidence="6 7">
    <name type="scientific">Ceratosolen solmsi marchali</name>
    <dbReference type="NCBI Taxonomy" id="326594"/>
    <lineage>
        <taxon>Eukaryota</taxon>
        <taxon>Metazoa</taxon>
        <taxon>Ecdysozoa</taxon>
        <taxon>Arthropoda</taxon>
        <taxon>Hexapoda</taxon>
        <taxon>Insecta</taxon>
        <taxon>Pterygota</taxon>
        <taxon>Neoptera</taxon>
        <taxon>Endopterygota</taxon>
        <taxon>Hymenoptera</taxon>
        <taxon>Apocrita</taxon>
        <taxon>Proctotrupomorpha</taxon>
        <taxon>Chalcidoidea</taxon>
        <taxon>Agaonidae</taxon>
        <taxon>Agaoninae</taxon>
        <taxon>Ceratosolen</taxon>
    </lineage>
</organism>
<evidence type="ECO:0000256" key="4">
    <source>
        <dbReference type="PROSITE-ProRule" id="PRU00134"/>
    </source>
</evidence>
<dbReference type="PANTHER" id="PTHR12298:SF4">
    <property type="entry name" value="PROGRAMMED CELL DEATH PROTEIN 2"/>
    <property type="match status" value="1"/>
</dbReference>
<dbReference type="GeneID" id="105361507"/>
<dbReference type="CTD" id="45021"/>
<dbReference type="SUPFAM" id="SSF144232">
    <property type="entry name" value="HIT/MYND zinc finger-like"/>
    <property type="match status" value="1"/>
</dbReference>
<keyword evidence="6" id="KW-1185">Reference proteome</keyword>
<dbReference type="AlphaFoldDB" id="A0AAJ6YFC1"/>
<keyword evidence="1" id="KW-0479">Metal-binding</keyword>
<sequence length="353" mass="41372">MSDIIQIGVAEKCELWKLESRFFPSKVGGKPAWLELKNIPDAKQLACNHCKNPCIFLCQIYAPYEEDEKAFHRTLFVFICKNVDCCKENYNGNIKVLRSQLERINEFYLPDPPLESQDWRSDICVDSWCKTCHVCGIFSSYHCSKCKNINYCCQLHQIWDWKTSHKKLCKIKQSLNCKNILFPELELVIEPEESNQDIDVIERKEIEKFKDLIDKGQAGCLQSEDIDNDLLKLANNEDKTFSKFRKRIQNKPNQVLRYNRGGKPLFISSSHQPLDIPNCEKCKSARQFEFQIMPQLLLYLQIDDILNNIDWGILTIYTCKNSCITESKYVEEYVWKQDIVIENSSKNTHIIKK</sequence>
<keyword evidence="2 4" id="KW-0863">Zinc-finger</keyword>
<dbReference type="InterPro" id="IPR007320">
    <property type="entry name" value="PDCD2_C"/>
</dbReference>
<dbReference type="GO" id="GO:0005634">
    <property type="term" value="C:nucleus"/>
    <property type="evidence" value="ECO:0007669"/>
    <property type="project" value="TreeGrafter"/>
</dbReference>
<gene>
    <name evidence="7" type="primary">LOC105361507</name>
</gene>
<evidence type="ECO:0000256" key="3">
    <source>
        <dbReference type="ARBA" id="ARBA00022833"/>
    </source>
</evidence>
<accession>A0AAJ6YFC1</accession>
<feature type="domain" description="MYND-type" evidence="5">
    <location>
        <begin position="132"/>
        <end position="169"/>
    </location>
</feature>
<protein>
    <submittedName>
        <fullName evidence="7">Programmed cell death protein 2</fullName>
    </submittedName>
</protein>
<dbReference type="PANTHER" id="PTHR12298">
    <property type="entry name" value="PCDC2 PROGRAMMED CELL DEATH PROTEIN 2 -RELATED"/>
    <property type="match status" value="1"/>
</dbReference>
<evidence type="ECO:0000256" key="2">
    <source>
        <dbReference type="ARBA" id="ARBA00022771"/>
    </source>
</evidence>
<dbReference type="KEGG" id="csol:105361507"/>
<keyword evidence="3" id="KW-0862">Zinc</keyword>
<name>A0AAJ6YFC1_9HYME</name>
<dbReference type="RefSeq" id="XP_011497016.1">
    <property type="nucleotide sequence ID" value="XM_011498714.1"/>
</dbReference>
<dbReference type="Proteomes" id="UP000695007">
    <property type="component" value="Unplaced"/>
</dbReference>
<reference evidence="7" key="1">
    <citation type="submission" date="2025-08" db="UniProtKB">
        <authorList>
            <consortium name="RefSeq"/>
        </authorList>
    </citation>
    <scope>IDENTIFICATION</scope>
</reference>
<evidence type="ECO:0000313" key="6">
    <source>
        <dbReference type="Proteomes" id="UP000695007"/>
    </source>
</evidence>
<evidence type="ECO:0000313" key="7">
    <source>
        <dbReference type="RefSeq" id="XP_011497016.1"/>
    </source>
</evidence>
<dbReference type="Pfam" id="PF04194">
    <property type="entry name" value="PDCD2_C"/>
    <property type="match status" value="1"/>
</dbReference>
<proteinExistence type="predicted"/>
<dbReference type="Gene3D" id="6.10.140.2220">
    <property type="match status" value="1"/>
</dbReference>
<dbReference type="GO" id="GO:0005737">
    <property type="term" value="C:cytoplasm"/>
    <property type="evidence" value="ECO:0007669"/>
    <property type="project" value="InterPro"/>
</dbReference>
<dbReference type="InterPro" id="IPR002893">
    <property type="entry name" value="Znf_MYND"/>
</dbReference>
<dbReference type="PROSITE" id="PS50865">
    <property type="entry name" value="ZF_MYND_2"/>
    <property type="match status" value="1"/>
</dbReference>
<evidence type="ECO:0000256" key="1">
    <source>
        <dbReference type="ARBA" id="ARBA00022723"/>
    </source>
</evidence>
<evidence type="ECO:0000259" key="5">
    <source>
        <dbReference type="PROSITE" id="PS50865"/>
    </source>
</evidence>
<dbReference type="GO" id="GO:0008270">
    <property type="term" value="F:zinc ion binding"/>
    <property type="evidence" value="ECO:0007669"/>
    <property type="project" value="UniProtKB-KW"/>
</dbReference>